<dbReference type="RefSeq" id="XP_065824709.1">
    <property type="nucleotide sequence ID" value="XM_065968637.1"/>
</dbReference>
<accession>A0AAJ8KKS1</accession>
<evidence type="ECO:0008006" key="5">
    <source>
        <dbReference type="Google" id="ProtNLM"/>
    </source>
</evidence>
<sequence>MTIITKPDGVDAKSPKHFLFAPMPLWGHLRPNIALAANLLSRDPNLLVTFLVPALHAVPASKEFAKHKLLGNERFKIVEYGPRQFEEKAKEDPYMNAGQMVENAVKLPEYFKPIYAQLLTGEVIEDHSTGKPIYPFSAPPTVAIIDSSLCPRTYPVVDYFNNLLPDDKQKVKVVMIGATGSTHSAWYTLETLEEGRVQSYPSRCSKIMDSPPEEREHAYEKWLGSNADVVNLPDCAPIHVYEAQPNQRDVFHPYVQYFLPLLPVVAAYVTIWPAFLGREYNERMVNSGKNVLQIGPQYSPLVEDATSLPTGVLKDFLDTALEEKGRNSVVYISFGTLFCPASPDQLTVLLDVLILLDIRFVLVKGLISDVKYPEIKAKVDKTSTGIMVDWAPQLSVLAHEATGWFLTHGGSNSVMEAIKMRVPMLFWPCEADQVWISNQFTRKLKVGYEFLQVRNGSNIGKRTYTGWLVVGDRQAIYKEFVEVFQNLLTDIRGIEMRRRIQELGTQLEEDTTSERDLLKLLDI</sequence>
<protein>
    <recommendedName>
        <fullName evidence="5">UDP-glycosyltransferases domain-containing protein</fullName>
    </recommendedName>
</protein>
<reference evidence="3" key="1">
    <citation type="submission" date="2013-07" db="EMBL/GenBank/DDBJ databases">
        <authorList>
            <consortium name="The Broad Institute Genome Sequencing Platform"/>
            <person name="Cuomo C."/>
            <person name="Litvintseva A."/>
            <person name="Chen Y."/>
            <person name="Heitman J."/>
            <person name="Sun S."/>
            <person name="Springer D."/>
            <person name="Dromer F."/>
            <person name="Young S.K."/>
            <person name="Zeng Q."/>
            <person name="Gargeya S."/>
            <person name="Fitzgerald M."/>
            <person name="Abouelleil A."/>
            <person name="Alvarado L."/>
            <person name="Berlin A.M."/>
            <person name="Chapman S.B."/>
            <person name="Dewar J."/>
            <person name="Goldberg J."/>
            <person name="Griggs A."/>
            <person name="Gujja S."/>
            <person name="Hansen M."/>
            <person name="Howarth C."/>
            <person name="Imamovic A."/>
            <person name="Larimer J."/>
            <person name="McCowan C."/>
            <person name="Murphy C."/>
            <person name="Pearson M."/>
            <person name="Priest M."/>
            <person name="Roberts A."/>
            <person name="Saif S."/>
            <person name="Shea T."/>
            <person name="Sykes S."/>
            <person name="Wortman J."/>
            <person name="Nusbaum C."/>
            <person name="Birren B."/>
        </authorList>
    </citation>
    <scope>NUCLEOTIDE SEQUENCE</scope>
    <source>
        <strain evidence="3">CBS 10117</strain>
    </source>
</reference>
<dbReference type="Gene3D" id="3.40.50.2000">
    <property type="entry name" value="Glycogen Phosphorylase B"/>
    <property type="match status" value="2"/>
</dbReference>
<dbReference type="AlphaFoldDB" id="A0AAJ8KKS1"/>
<dbReference type="KEGG" id="kdj:28966563"/>
<gene>
    <name evidence="3" type="ORF">I303_102848</name>
</gene>
<dbReference type="PANTHER" id="PTHR48047:SF131">
    <property type="entry name" value="GLYCOSYLTRANSFERASE"/>
    <property type="match status" value="1"/>
</dbReference>
<proteinExistence type="inferred from homology"/>
<comment type="similarity">
    <text evidence="1">Belongs to the UDP-glycosyltransferase family.</text>
</comment>
<reference evidence="3" key="2">
    <citation type="submission" date="2024-02" db="EMBL/GenBank/DDBJ databases">
        <title>Comparative genomics of Cryptococcus and Kwoniella reveals pathogenesis evolution and contrasting modes of karyotype evolution via chromosome fusion or intercentromeric recombination.</title>
        <authorList>
            <person name="Coelho M.A."/>
            <person name="David-Palma M."/>
            <person name="Shea T."/>
            <person name="Bowers K."/>
            <person name="McGinley-Smith S."/>
            <person name="Mohammad A.W."/>
            <person name="Gnirke A."/>
            <person name="Yurkov A.M."/>
            <person name="Nowrousian M."/>
            <person name="Sun S."/>
            <person name="Cuomo C.A."/>
            <person name="Heitman J."/>
        </authorList>
    </citation>
    <scope>NUCLEOTIDE SEQUENCE</scope>
    <source>
        <strain evidence="3">CBS 10117</strain>
    </source>
</reference>
<dbReference type="Proteomes" id="UP000078595">
    <property type="component" value="Chromosome 3"/>
</dbReference>
<evidence type="ECO:0000313" key="3">
    <source>
        <dbReference type="EMBL" id="WWC60279.1"/>
    </source>
</evidence>
<keyword evidence="2" id="KW-0808">Transferase</keyword>
<evidence type="ECO:0000256" key="1">
    <source>
        <dbReference type="ARBA" id="ARBA00009995"/>
    </source>
</evidence>
<evidence type="ECO:0000313" key="4">
    <source>
        <dbReference type="Proteomes" id="UP000078595"/>
    </source>
</evidence>
<name>A0AAJ8KKS1_9TREE</name>
<dbReference type="Pfam" id="PF00201">
    <property type="entry name" value="UDPGT"/>
    <property type="match status" value="1"/>
</dbReference>
<dbReference type="GeneID" id="28966563"/>
<keyword evidence="4" id="KW-1185">Reference proteome</keyword>
<dbReference type="EMBL" id="CP144532">
    <property type="protein sequence ID" value="WWC60279.1"/>
    <property type="molecule type" value="Genomic_DNA"/>
</dbReference>
<dbReference type="CDD" id="cd03784">
    <property type="entry name" value="GT1_Gtf-like"/>
    <property type="match status" value="1"/>
</dbReference>
<organism evidence="3 4">
    <name type="scientific">Kwoniella dejecticola CBS 10117</name>
    <dbReference type="NCBI Taxonomy" id="1296121"/>
    <lineage>
        <taxon>Eukaryota</taxon>
        <taxon>Fungi</taxon>
        <taxon>Dikarya</taxon>
        <taxon>Basidiomycota</taxon>
        <taxon>Agaricomycotina</taxon>
        <taxon>Tremellomycetes</taxon>
        <taxon>Tremellales</taxon>
        <taxon>Cryptococcaceae</taxon>
        <taxon>Kwoniella</taxon>
    </lineage>
</organism>
<dbReference type="GO" id="GO:0035251">
    <property type="term" value="F:UDP-glucosyltransferase activity"/>
    <property type="evidence" value="ECO:0007669"/>
    <property type="project" value="TreeGrafter"/>
</dbReference>
<evidence type="ECO:0000256" key="2">
    <source>
        <dbReference type="ARBA" id="ARBA00022679"/>
    </source>
</evidence>
<dbReference type="InterPro" id="IPR002213">
    <property type="entry name" value="UDP_glucos_trans"/>
</dbReference>
<dbReference type="SUPFAM" id="SSF53756">
    <property type="entry name" value="UDP-Glycosyltransferase/glycogen phosphorylase"/>
    <property type="match status" value="1"/>
</dbReference>
<dbReference type="PANTHER" id="PTHR48047">
    <property type="entry name" value="GLYCOSYLTRANSFERASE"/>
    <property type="match status" value="1"/>
</dbReference>